<proteinExistence type="predicted"/>
<gene>
    <name evidence="2" type="ORF">HNR36_000544</name>
</gene>
<organism evidence="2 3">
    <name type="scientific">Ureibacillus thermosphaericus</name>
    <dbReference type="NCBI Taxonomy" id="51173"/>
    <lineage>
        <taxon>Bacteria</taxon>
        <taxon>Bacillati</taxon>
        <taxon>Bacillota</taxon>
        <taxon>Bacilli</taxon>
        <taxon>Bacillales</taxon>
        <taxon>Caryophanaceae</taxon>
        <taxon>Ureibacillus</taxon>
    </lineage>
</organism>
<comment type="caution">
    <text evidence="2">The sequence shown here is derived from an EMBL/GenBank/DDBJ whole genome shotgun (WGS) entry which is preliminary data.</text>
</comment>
<dbReference type="Pfam" id="PF13274">
    <property type="entry name" value="SocA_Panacea"/>
    <property type="match status" value="1"/>
</dbReference>
<accession>A0A840PNU1</accession>
<dbReference type="Proteomes" id="UP000557217">
    <property type="component" value="Unassembled WGS sequence"/>
</dbReference>
<evidence type="ECO:0000313" key="2">
    <source>
        <dbReference type="EMBL" id="MBB5148159.1"/>
    </source>
</evidence>
<dbReference type="RefSeq" id="WP_168412004.1">
    <property type="nucleotide sequence ID" value="NZ_JAAXPW010000006.1"/>
</dbReference>
<protein>
    <submittedName>
        <fullName evidence="2">Putative phage-associated protein</fullName>
    </submittedName>
</protein>
<keyword evidence="3" id="KW-1185">Reference proteome</keyword>
<feature type="domain" description="Antitoxin SocA-like Panacea" evidence="1">
    <location>
        <begin position="30"/>
        <end position="117"/>
    </location>
</feature>
<evidence type="ECO:0000259" key="1">
    <source>
        <dbReference type="Pfam" id="PF13274"/>
    </source>
</evidence>
<evidence type="ECO:0000313" key="3">
    <source>
        <dbReference type="Proteomes" id="UP000557217"/>
    </source>
</evidence>
<name>A0A840PNU1_URETH</name>
<sequence>MVKAKVLAKYLVKAYEEFTDSSFDNSELRLHKLMYFAQRESLAVFGEPIIDEDFEGWVHGPVLPELRSFFKEQNQDDYDDSQIGEREKYIVANILDQYAKYAPWTLRDLTHKEISWKRSRAGLSEDEPGNVKIPIDDIMLDAQKVRLYDHVWGMYLDEFEDEPEYATFNN</sequence>
<dbReference type="InterPro" id="IPR025272">
    <property type="entry name" value="SocA_Panacea"/>
</dbReference>
<dbReference type="EMBL" id="JACHGZ010000004">
    <property type="protein sequence ID" value="MBB5148159.1"/>
    <property type="molecule type" value="Genomic_DNA"/>
</dbReference>
<dbReference type="AlphaFoldDB" id="A0A840PNU1"/>
<reference evidence="2 3" key="1">
    <citation type="submission" date="2020-08" db="EMBL/GenBank/DDBJ databases">
        <title>Genomic Encyclopedia of Type Strains, Phase IV (KMG-IV): sequencing the most valuable type-strain genomes for metagenomic binning, comparative biology and taxonomic classification.</title>
        <authorList>
            <person name="Goeker M."/>
        </authorList>
    </citation>
    <scope>NUCLEOTIDE SEQUENCE [LARGE SCALE GENOMIC DNA]</scope>
    <source>
        <strain evidence="2 3">DSM 10633</strain>
    </source>
</reference>